<reference evidence="1 2" key="1">
    <citation type="submission" date="2024-08" db="EMBL/GenBank/DDBJ databases">
        <authorList>
            <person name="Ishaq N."/>
        </authorList>
    </citation>
    <scope>NUCLEOTIDE SEQUENCE [LARGE SCALE GENOMIC DNA]</scope>
    <source>
        <strain evidence="1 2">JCM 30400</strain>
    </source>
</reference>
<proteinExistence type="predicted"/>
<sequence length="478" mass="48219">AFNADADQVTVDSMVFANLTSIDASGSADSVSGGINHGWALTDQTNQVVHNGVTITGAESLSAGNGRLSSSEDDRYAFNADADQVTVDSMVFANLTSIAASGSADSVSGGANHGWSLTATANQVVHNGVTITGAESLSAGNGRLSSSEDDRYAFNADATAVTVDSMVFANLTSITAGGSADSVSGGINHGWALTDETNQVVHNGVTITGAESLSAGNGRLSSSEDDRYAFNADATAVTVDSMVFANLTNIAASGSADSVSGGINHGWALTDQADQVVHNGVTITGAESLSAGNGRLSSSEDDRYAFNADADQVTVDSMVFANLTSIAASGSADSVSGGANHGWALTDVENQVVHNGTIITGAESLSAGNGRLSSSEDDRYAFNADATAVTVDSMVFANLTSITAGGSADSVSGGINHGWALTDQTNQVIHNGVTITGAESLSAGNGRLSSSEDDRYAFNADATAVTVDSMVFANLTSI</sequence>
<comment type="caution">
    <text evidence="1">The sequence shown here is derived from an EMBL/GenBank/DDBJ whole genome shotgun (WGS) entry which is preliminary data.</text>
</comment>
<evidence type="ECO:0008006" key="3">
    <source>
        <dbReference type="Google" id="ProtNLM"/>
    </source>
</evidence>
<feature type="non-terminal residue" evidence="1">
    <location>
        <position position="1"/>
    </location>
</feature>
<keyword evidence="2" id="KW-1185">Reference proteome</keyword>
<feature type="non-terminal residue" evidence="1">
    <location>
        <position position="478"/>
    </location>
</feature>
<accession>A0ABV4NTT5</accession>
<evidence type="ECO:0000313" key="2">
    <source>
        <dbReference type="Proteomes" id="UP001569414"/>
    </source>
</evidence>
<dbReference type="EMBL" id="JBGMEL010000047">
    <property type="protein sequence ID" value="MFA0792695.1"/>
    <property type="molecule type" value="Genomic_DNA"/>
</dbReference>
<name>A0ABV4NTT5_9GAMM</name>
<dbReference type="RefSeq" id="WP_371845077.1">
    <property type="nucleotide sequence ID" value="NZ_JBGMEL010000047.1"/>
</dbReference>
<protein>
    <recommendedName>
        <fullName evidence="3">Adhesin</fullName>
    </recommendedName>
</protein>
<evidence type="ECO:0000313" key="1">
    <source>
        <dbReference type="EMBL" id="MFA0792695.1"/>
    </source>
</evidence>
<dbReference type="Proteomes" id="UP001569414">
    <property type="component" value="Unassembled WGS sequence"/>
</dbReference>
<gene>
    <name evidence="1" type="ORF">ACCI51_19380</name>
</gene>
<organism evidence="1 2">
    <name type="scientific">Microbulbifer echini</name>
    <dbReference type="NCBI Taxonomy" id="1529067"/>
    <lineage>
        <taxon>Bacteria</taxon>
        <taxon>Pseudomonadati</taxon>
        <taxon>Pseudomonadota</taxon>
        <taxon>Gammaproteobacteria</taxon>
        <taxon>Cellvibrionales</taxon>
        <taxon>Microbulbiferaceae</taxon>
        <taxon>Microbulbifer</taxon>
    </lineage>
</organism>